<dbReference type="GO" id="GO:0030968">
    <property type="term" value="P:endoplasmic reticulum unfolded protein response"/>
    <property type="evidence" value="ECO:0007669"/>
    <property type="project" value="TreeGrafter"/>
</dbReference>
<feature type="transmembrane region" description="Helical" evidence="4">
    <location>
        <begin position="160"/>
        <end position="177"/>
    </location>
</feature>
<keyword evidence="4" id="KW-0812">Transmembrane</keyword>
<accession>K3WD83</accession>
<dbReference type="STRING" id="431595.K3WD83"/>
<keyword evidence="2" id="KW-0802">TPR repeat</keyword>
<feature type="transmembrane region" description="Helical" evidence="4">
    <location>
        <begin position="6"/>
        <end position="25"/>
    </location>
</feature>
<evidence type="ECO:0000256" key="3">
    <source>
        <dbReference type="SAM" id="MobiDB-lite"/>
    </source>
</evidence>
<feature type="transmembrane region" description="Helical" evidence="4">
    <location>
        <begin position="189"/>
        <end position="207"/>
    </location>
</feature>
<dbReference type="InterPro" id="IPR011990">
    <property type="entry name" value="TPR-like_helical_dom_sf"/>
</dbReference>
<dbReference type="GO" id="GO:0005783">
    <property type="term" value="C:endoplasmic reticulum"/>
    <property type="evidence" value="ECO:0007669"/>
    <property type="project" value="TreeGrafter"/>
</dbReference>
<feature type="transmembrane region" description="Helical" evidence="4">
    <location>
        <begin position="381"/>
        <end position="397"/>
    </location>
</feature>
<dbReference type="Gene3D" id="1.25.40.10">
    <property type="entry name" value="Tetratricopeptide repeat domain"/>
    <property type="match status" value="1"/>
</dbReference>
<dbReference type="EnsemblProtists" id="PYU1_T002924">
    <property type="protein sequence ID" value="PYU1_T002924"/>
    <property type="gene ID" value="PYU1_G002921"/>
</dbReference>
<feature type="compositionally biased region" description="Basic and acidic residues" evidence="3">
    <location>
        <begin position="475"/>
        <end position="484"/>
    </location>
</feature>
<dbReference type="VEuPathDB" id="FungiDB:PYU1_G002921"/>
<dbReference type="Proteomes" id="UP000019132">
    <property type="component" value="Unassembled WGS sequence"/>
</dbReference>
<dbReference type="EMBL" id="GL376628">
    <property type="status" value="NOT_ANNOTATED_CDS"/>
    <property type="molecule type" value="Genomic_DNA"/>
</dbReference>
<feature type="transmembrane region" description="Helical" evidence="4">
    <location>
        <begin position="249"/>
        <end position="281"/>
    </location>
</feature>
<keyword evidence="4" id="KW-1133">Transmembrane helix</keyword>
<feature type="transmembrane region" description="Helical" evidence="4">
    <location>
        <begin position="100"/>
        <end position="119"/>
    </location>
</feature>
<feature type="region of interest" description="Disordered" evidence="3">
    <location>
        <begin position="465"/>
        <end position="500"/>
    </location>
</feature>
<feature type="transmembrane region" description="Helical" evidence="4">
    <location>
        <begin position="409"/>
        <end position="431"/>
    </location>
</feature>
<dbReference type="SUPFAM" id="SSF48452">
    <property type="entry name" value="TPR-like"/>
    <property type="match status" value="1"/>
</dbReference>
<dbReference type="PANTHER" id="PTHR44227">
    <property type="match status" value="1"/>
</dbReference>
<evidence type="ECO:0000256" key="1">
    <source>
        <dbReference type="ARBA" id="ARBA00022737"/>
    </source>
</evidence>
<dbReference type="InParanoid" id="K3WD83"/>
<feature type="compositionally biased region" description="Basic and acidic residues" evidence="3">
    <location>
        <begin position="491"/>
        <end position="500"/>
    </location>
</feature>
<feature type="transmembrane region" description="Helical" evidence="4">
    <location>
        <begin position="301"/>
        <end position="321"/>
    </location>
</feature>
<reference evidence="6" key="2">
    <citation type="submission" date="2010-04" db="EMBL/GenBank/DDBJ databases">
        <authorList>
            <person name="Buell R."/>
            <person name="Hamilton J."/>
            <person name="Hostetler J."/>
        </authorList>
    </citation>
    <scope>NUCLEOTIDE SEQUENCE [LARGE SCALE GENOMIC DNA]</scope>
    <source>
        <strain evidence="6">DAOM:BR144</strain>
    </source>
</reference>
<dbReference type="HOGENOM" id="CLU_026616_0_0_1"/>
<dbReference type="InterPro" id="IPR052346">
    <property type="entry name" value="O-mannosyl-transferase_TMTC"/>
</dbReference>
<dbReference type="AlphaFoldDB" id="K3WD83"/>
<proteinExistence type="predicted"/>
<organism evidence="5 6">
    <name type="scientific">Globisporangium ultimum (strain ATCC 200006 / CBS 805.95 / DAOM BR144)</name>
    <name type="common">Pythium ultimum</name>
    <dbReference type="NCBI Taxonomy" id="431595"/>
    <lineage>
        <taxon>Eukaryota</taxon>
        <taxon>Sar</taxon>
        <taxon>Stramenopiles</taxon>
        <taxon>Oomycota</taxon>
        <taxon>Peronosporomycetes</taxon>
        <taxon>Pythiales</taxon>
        <taxon>Pythiaceae</taxon>
        <taxon>Globisporangium</taxon>
    </lineage>
</organism>
<keyword evidence="4" id="KW-0472">Membrane</keyword>
<feature type="transmembrane region" description="Helical" evidence="4">
    <location>
        <begin position="514"/>
        <end position="532"/>
    </location>
</feature>
<reference evidence="6" key="1">
    <citation type="journal article" date="2010" name="Genome Biol.">
        <title>Genome sequence of the necrotrophic plant pathogen Pythium ultimum reveals original pathogenicity mechanisms and effector repertoire.</title>
        <authorList>
            <person name="Levesque C.A."/>
            <person name="Brouwer H."/>
            <person name="Cano L."/>
            <person name="Hamilton J.P."/>
            <person name="Holt C."/>
            <person name="Huitema E."/>
            <person name="Raffaele S."/>
            <person name="Robideau G.P."/>
            <person name="Thines M."/>
            <person name="Win J."/>
            <person name="Zerillo M.M."/>
            <person name="Beakes G.W."/>
            <person name="Boore J.L."/>
            <person name="Busam D."/>
            <person name="Dumas B."/>
            <person name="Ferriera S."/>
            <person name="Fuerstenberg S.I."/>
            <person name="Gachon C.M."/>
            <person name="Gaulin E."/>
            <person name="Govers F."/>
            <person name="Grenville-Briggs L."/>
            <person name="Horner N."/>
            <person name="Hostetler J."/>
            <person name="Jiang R.H."/>
            <person name="Johnson J."/>
            <person name="Krajaejun T."/>
            <person name="Lin H."/>
            <person name="Meijer H.J."/>
            <person name="Moore B."/>
            <person name="Morris P."/>
            <person name="Phuntmart V."/>
            <person name="Puiu D."/>
            <person name="Shetty J."/>
            <person name="Stajich J.E."/>
            <person name="Tripathy S."/>
            <person name="Wawra S."/>
            <person name="van West P."/>
            <person name="Whitty B.R."/>
            <person name="Coutinho P.M."/>
            <person name="Henrissat B."/>
            <person name="Martin F."/>
            <person name="Thomas P.D."/>
            <person name="Tyler B.M."/>
            <person name="De Vries R.P."/>
            <person name="Kamoun S."/>
            <person name="Yandell M."/>
            <person name="Tisserat N."/>
            <person name="Buell C.R."/>
        </authorList>
    </citation>
    <scope>NUCLEOTIDE SEQUENCE</scope>
    <source>
        <strain evidence="6">DAOM:BR144</strain>
    </source>
</reference>
<dbReference type="eggNOG" id="ENOG502RZ10">
    <property type="taxonomic scope" value="Eukaryota"/>
</dbReference>
<protein>
    <submittedName>
        <fullName evidence="5">Uncharacterized protein</fullName>
    </submittedName>
</protein>
<sequence>MALSMDARVAMLAVGTVALYVAPLMDRSRPWEFLPIWDDRENFDENPVLQGEWLFTWENLYRMLTMRRINVYEPLSWLLKAVIIQCVGMNSWAIRMVTTVLHFVAGWVLINVSVLLIEVNEMLTDGVFLSATRDKADAYSTTRSRRLAQTMEHSGARRRNGKYVLGCCLSGLLYLAHPIHVEVVAWASAQPYALAAIFANLSLYCYIHKLRWSLQRGCTLRTAPECSGGDSVDTCCFLFMRRQIDKSDLIVAGLYLSSVLSKSVCVLLPAGFVLLDAFVFLQLTKKPIWETPLSARKAGNYLVQKSPVLLVLVLFVGITIWSNEKGAHLDADVLSLTVAERLLKAVTMPVWILQSVVWPSQLRTHYQIREHELDLLGNSEYMLSVLLVVLCGIWGLMRCLRPKKLPQLLLAFAYFFVMLLPTSGLIQHGMISRSCNRYAYFPCAILVPFGGRVLGDLLFADEGEHEEQNASSPEHTSHSRDSTRKTAGKGQVDEASARTSEHFGTIPSTTSAKAYVWLAFVSMLCVSIVLSSQQMETWRNERQLYAYSLRADPSDWRMYSFQGELLTNASPGCATKDAQCRLVWELSSMFSPTMSLKAQLHRIKVLVALGNMDHACEQYTETLRVYPDSVHLLNNVGFCQIRYGFLNDARNLFVRATHAPVGNEDVYKIPLQNIRVIDAWVADFRAKHGDRVPSADERGALVASLMW</sequence>
<dbReference type="PANTHER" id="PTHR44227:SF3">
    <property type="entry name" value="PROTEIN O-MANNOSYL-TRANSFERASE TMTC4"/>
    <property type="match status" value="1"/>
</dbReference>
<evidence type="ECO:0000256" key="2">
    <source>
        <dbReference type="ARBA" id="ARBA00022803"/>
    </source>
</evidence>
<name>K3WD83_GLOUD</name>
<dbReference type="GO" id="GO:0000030">
    <property type="term" value="F:mannosyltransferase activity"/>
    <property type="evidence" value="ECO:0007669"/>
    <property type="project" value="TreeGrafter"/>
</dbReference>
<evidence type="ECO:0000256" key="4">
    <source>
        <dbReference type="SAM" id="Phobius"/>
    </source>
</evidence>
<reference evidence="5" key="3">
    <citation type="submission" date="2015-02" db="UniProtKB">
        <authorList>
            <consortium name="EnsemblProtists"/>
        </authorList>
    </citation>
    <scope>IDENTIFICATION</scope>
    <source>
        <strain evidence="5">DAOM BR144</strain>
    </source>
</reference>
<evidence type="ECO:0000313" key="6">
    <source>
        <dbReference type="Proteomes" id="UP000019132"/>
    </source>
</evidence>
<dbReference type="GO" id="GO:0035269">
    <property type="term" value="P:protein O-linked glycosylation via mannose"/>
    <property type="evidence" value="ECO:0007669"/>
    <property type="project" value="TreeGrafter"/>
</dbReference>
<keyword evidence="6" id="KW-1185">Reference proteome</keyword>
<evidence type="ECO:0000313" key="5">
    <source>
        <dbReference type="EnsemblProtists" id="PYU1_T002924"/>
    </source>
</evidence>
<keyword evidence="1" id="KW-0677">Repeat</keyword>